<evidence type="ECO:0008006" key="8">
    <source>
        <dbReference type="Google" id="ProtNLM"/>
    </source>
</evidence>
<evidence type="ECO:0000313" key="7">
    <source>
        <dbReference type="Proteomes" id="UP001063166"/>
    </source>
</evidence>
<accession>A0A9P3UNW8</accession>
<dbReference type="GO" id="GO:0007264">
    <property type="term" value="P:small GTPase-mediated signal transduction"/>
    <property type="evidence" value="ECO:0007669"/>
    <property type="project" value="InterPro"/>
</dbReference>
<feature type="domain" description="Ras-GEF" evidence="4">
    <location>
        <begin position="548"/>
        <end position="800"/>
    </location>
</feature>
<feature type="compositionally biased region" description="Polar residues" evidence="3">
    <location>
        <begin position="305"/>
        <end position="317"/>
    </location>
</feature>
<dbReference type="SMART" id="SM00229">
    <property type="entry name" value="RasGEFN"/>
    <property type="match status" value="1"/>
</dbReference>
<feature type="compositionally biased region" description="Basic and acidic residues" evidence="3">
    <location>
        <begin position="45"/>
        <end position="55"/>
    </location>
</feature>
<dbReference type="SUPFAM" id="SSF48366">
    <property type="entry name" value="Ras GEF"/>
    <property type="match status" value="1"/>
</dbReference>
<comment type="caution">
    <text evidence="6">The sequence shown here is derived from an EMBL/GenBank/DDBJ whole genome shotgun (WGS) entry which is preliminary data.</text>
</comment>
<dbReference type="Proteomes" id="UP001063166">
    <property type="component" value="Unassembled WGS sequence"/>
</dbReference>
<dbReference type="Pfam" id="PF00617">
    <property type="entry name" value="RasGEF"/>
    <property type="match status" value="1"/>
</dbReference>
<feature type="region of interest" description="Disordered" evidence="3">
    <location>
        <begin position="233"/>
        <end position="255"/>
    </location>
</feature>
<dbReference type="Gene3D" id="1.10.840.10">
    <property type="entry name" value="Ras guanine-nucleotide exchange factors catalytic domain"/>
    <property type="match status" value="1"/>
</dbReference>
<dbReference type="Pfam" id="PF00618">
    <property type="entry name" value="RasGEF_N"/>
    <property type="match status" value="1"/>
</dbReference>
<evidence type="ECO:0000259" key="5">
    <source>
        <dbReference type="PROSITE" id="PS50212"/>
    </source>
</evidence>
<dbReference type="InterPro" id="IPR000651">
    <property type="entry name" value="Ras-like_Gua-exchang_fac_N"/>
</dbReference>
<evidence type="ECO:0000256" key="2">
    <source>
        <dbReference type="PROSITE-ProRule" id="PRU00168"/>
    </source>
</evidence>
<dbReference type="InterPro" id="IPR023578">
    <property type="entry name" value="Ras_GEF_dom_sf"/>
</dbReference>
<dbReference type="InterPro" id="IPR001895">
    <property type="entry name" value="RASGEF_cat_dom"/>
</dbReference>
<dbReference type="EMBL" id="BRPK01000005">
    <property type="protein sequence ID" value="GLB38350.1"/>
    <property type="molecule type" value="Genomic_DNA"/>
</dbReference>
<dbReference type="PROSITE" id="PS50212">
    <property type="entry name" value="RASGEF_NTER"/>
    <property type="match status" value="1"/>
</dbReference>
<dbReference type="InterPro" id="IPR036964">
    <property type="entry name" value="RASGEF_cat_dom_sf"/>
</dbReference>
<feature type="compositionally biased region" description="Polar residues" evidence="3">
    <location>
        <begin position="22"/>
        <end position="36"/>
    </location>
</feature>
<dbReference type="CDD" id="cd06224">
    <property type="entry name" value="REM"/>
    <property type="match status" value="1"/>
</dbReference>
<dbReference type="InterPro" id="IPR008937">
    <property type="entry name" value="Ras-like_GEF"/>
</dbReference>
<dbReference type="PANTHER" id="PTHR23113">
    <property type="entry name" value="GUANINE NUCLEOTIDE EXCHANGE FACTOR"/>
    <property type="match status" value="1"/>
</dbReference>
<gene>
    <name evidence="6" type="ORF">LshimejAT787_0502150</name>
</gene>
<feature type="domain" description="N-terminal Ras-GEF" evidence="5">
    <location>
        <begin position="363"/>
        <end position="494"/>
    </location>
</feature>
<dbReference type="Gene3D" id="1.20.870.10">
    <property type="entry name" value="Son of sevenless (SoS) protein Chain: S domain 1"/>
    <property type="match status" value="1"/>
</dbReference>
<sequence length="850" mass="95320">MSSPSLAALSPRTRPIAHTEDVSSACSRPIPTNGTSQRRKRVKKLKDDVQTEKTESVFSDDPAPASSGVFVPAIPKFSLEQSFPSILSTVELMQSLKTSKSIESLHPLSRVFLTCLRTIVHSMDDLPHDVRLNPQYEVAQFAVIFCGNQLKAEVSRQKKAKDPSQSTFVMALELVDMTVTRLRSFLEVAERILAENKPLPELPAVPADAPTSLERIEEKPQPLVNIVEAVLNGEHDTGSPSSPEETHSSQDLLATKKKKRIGSGNIIRSIVRRPRGGSSRASILTLRTKSSATLINPDTAVVNPEASSLSTSPQESSAAERPVEMPYLPRQSAFYYVADPYCPEIDVDMPLPSGDADAVRLDHNGVMKAASLTALVRILTSKESVTDPEFSPTFFICFRFFTTPTLFLEALMRRYDEEPPADLHPAQLRVWTRDHMAVHIRVGKTILMWLDLYWKPDADAEVMETLQEFTLERLVHELPEGLVKHMLEGLDLVWGDDPLCRRSRKAYDMQFIYHHGGAASLAATDFQGTIDGSLETGEQLLSFDTPAGREEFARQLTVRVSQEFQQIDPEDAIKYWHLKEHKTRKHEVEDWEVGKVLQRIIEFERALCSWVTFSVLDEFQANKRREMLEFWLDISARCMRLRNFSGAHCILVGLSSGAITRLKHTVLTINVQSKQQFRALQNFFSGQDNYASYREILSSVEPTVPMIAPLIRDVVSALDVVPTSVGSTDDSKEKNLINLCSYRIVTKTVRAMESCLIPYKLSKCDAFQTWLDAVLSGFPSHLEDQMNDKFYDQSKKLEVKDQLLSHIDPWLYSVNGTLGGKYTLTDLPPPASIPAPKKIKNRLASLLGRA</sequence>
<name>A0A9P3UNW8_LYOSH</name>
<dbReference type="SMART" id="SM00147">
    <property type="entry name" value="RasGEF"/>
    <property type="match status" value="1"/>
</dbReference>
<dbReference type="PROSITE" id="PS50009">
    <property type="entry name" value="RASGEF_CAT"/>
    <property type="match status" value="1"/>
</dbReference>
<dbReference type="AlphaFoldDB" id="A0A9P3UNW8"/>
<proteinExistence type="predicted"/>
<keyword evidence="7" id="KW-1185">Reference proteome</keyword>
<evidence type="ECO:0000256" key="1">
    <source>
        <dbReference type="ARBA" id="ARBA00022658"/>
    </source>
</evidence>
<feature type="region of interest" description="Disordered" evidence="3">
    <location>
        <begin position="1"/>
        <end position="61"/>
    </location>
</feature>
<evidence type="ECO:0000313" key="6">
    <source>
        <dbReference type="EMBL" id="GLB38350.1"/>
    </source>
</evidence>
<evidence type="ECO:0000259" key="4">
    <source>
        <dbReference type="PROSITE" id="PS50009"/>
    </source>
</evidence>
<evidence type="ECO:0000256" key="3">
    <source>
        <dbReference type="SAM" id="MobiDB-lite"/>
    </source>
</evidence>
<dbReference type="OrthoDB" id="546434at2759"/>
<reference evidence="6" key="1">
    <citation type="submission" date="2022-07" db="EMBL/GenBank/DDBJ databases">
        <title>The genome of Lyophyllum shimeji provides insight into the initial evolution of ectomycorrhizal fungal genome.</title>
        <authorList>
            <person name="Kobayashi Y."/>
            <person name="Shibata T."/>
            <person name="Hirakawa H."/>
            <person name="Shigenobu S."/>
            <person name="Nishiyama T."/>
            <person name="Yamada A."/>
            <person name="Hasebe M."/>
            <person name="Kawaguchi M."/>
        </authorList>
    </citation>
    <scope>NUCLEOTIDE SEQUENCE</scope>
    <source>
        <strain evidence="6">AT787</strain>
    </source>
</reference>
<keyword evidence="1 2" id="KW-0344">Guanine-nucleotide releasing factor</keyword>
<protein>
    <recommendedName>
        <fullName evidence="8">Ras GEF</fullName>
    </recommendedName>
</protein>
<dbReference type="GO" id="GO:0005085">
    <property type="term" value="F:guanyl-nucleotide exchange factor activity"/>
    <property type="evidence" value="ECO:0007669"/>
    <property type="project" value="UniProtKB-KW"/>
</dbReference>
<organism evidence="6 7">
    <name type="scientific">Lyophyllum shimeji</name>
    <name type="common">Hon-shimeji</name>
    <name type="synonym">Tricholoma shimeji</name>
    <dbReference type="NCBI Taxonomy" id="47721"/>
    <lineage>
        <taxon>Eukaryota</taxon>
        <taxon>Fungi</taxon>
        <taxon>Dikarya</taxon>
        <taxon>Basidiomycota</taxon>
        <taxon>Agaricomycotina</taxon>
        <taxon>Agaricomycetes</taxon>
        <taxon>Agaricomycetidae</taxon>
        <taxon>Agaricales</taxon>
        <taxon>Tricholomatineae</taxon>
        <taxon>Lyophyllaceae</taxon>
        <taxon>Lyophyllum</taxon>
    </lineage>
</organism>
<feature type="region of interest" description="Disordered" evidence="3">
    <location>
        <begin position="295"/>
        <end position="322"/>
    </location>
</feature>
<dbReference type="PANTHER" id="PTHR23113:SF99">
    <property type="entry name" value="RASGEF DOMAIN-CONTAINING PROTEIN"/>
    <property type="match status" value="1"/>
</dbReference>